<dbReference type="GO" id="GO:0000724">
    <property type="term" value="P:double-strand break repair via homologous recombination"/>
    <property type="evidence" value="ECO:0007669"/>
    <property type="project" value="TreeGrafter"/>
</dbReference>
<evidence type="ECO:0000313" key="15">
    <source>
        <dbReference type="Proteomes" id="UP000076727"/>
    </source>
</evidence>
<dbReference type="InterPro" id="IPR018982">
    <property type="entry name" value="RQC_domain"/>
</dbReference>
<dbReference type="GO" id="GO:0006260">
    <property type="term" value="P:DNA replication"/>
    <property type="evidence" value="ECO:0007669"/>
    <property type="project" value="InterPro"/>
</dbReference>
<dbReference type="GO" id="GO:0005634">
    <property type="term" value="C:nucleus"/>
    <property type="evidence" value="ECO:0007669"/>
    <property type="project" value="UniProtKB-SubCell"/>
</dbReference>
<evidence type="ECO:0000259" key="12">
    <source>
        <dbReference type="PROSITE" id="PS51192"/>
    </source>
</evidence>
<dbReference type="PROSITE" id="PS51192">
    <property type="entry name" value="HELICASE_ATP_BIND_1"/>
    <property type="match status" value="1"/>
</dbReference>
<dbReference type="InterPro" id="IPR036390">
    <property type="entry name" value="WH_DNA-bd_sf"/>
</dbReference>
<dbReference type="Gene3D" id="3.40.50.300">
    <property type="entry name" value="P-loop containing nucleotide triphosphate hydrolases"/>
    <property type="match status" value="2"/>
</dbReference>
<comment type="subcellular location">
    <subcellularLocation>
        <location evidence="1 11">Nucleus</location>
    </subcellularLocation>
</comment>
<dbReference type="STRING" id="1314783.A0A165ND97"/>
<evidence type="ECO:0000313" key="14">
    <source>
        <dbReference type="EMBL" id="KZT66832.1"/>
    </source>
</evidence>
<evidence type="ECO:0000256" key="1">
    <source>
        <dbReference type="ARBA" id="ARBA00004123"/>
    </source>
</evidence>
<dbReference type="InterPro" id="IPR027417">
    <property type="entry name" value="P-loop_NTPase"/>
</dbReference>
<evidence type="ECO:0000256" key="5">
    <source>
        <dbReference type="ARBA" id="ARBA00022806"/>
    </source>
</evidence>
<dbReference type="Proteomes" id="UP000076727">
    <property type="component" value="Unassembled WGS sequence"/>
</dbReference>
<dbReference type="FunFam" id="3.40.50.300:FF:001389">
    <property type="entry name" value="ATP-dependent DNA helicase RecQ"/>
    <property type="match status" value="1"/>
</dbReference>
<dbReference type="CDD" id="cd17920">
    <property type="entry name" value="DEXHc_RecQ"/>
    <property type="match status" value="1"/>
</dbReference>
<evidence type="ECO:0000256" key="3">
    <source>
        <dbReference type="ARBA" id="ARBA00022741"/>
    </source>
</evidence>
<keyword evidence="8" id="KW-0413">Isomerase</keyword>
<keyword evidence="4 11" id="KW-0378">Hydrolase</keyword>
<dbReference type="GO" id="GO:0009378">
    <property type="term" value="F:four-way junction helicase activity"/>
    <property type="evidence" value="ECO:0007669"/>
    <property type="project" value="TreeGrafter"/>
</dbReference>
<dbReference type="Pfam" id="PF16124">
    <property type="entry name" value="RecQ_Zn_bind"/>
    <property type="match status" value="1"/>
</dbReference>
<dbReference type="PROSITE" id="PS51194">
    <property type="entry name" value="HELICASE_CTER"/>
    <property type="match status" value="1"/>
</dbReference>
<dbReference type="CDD" id="cd18794">
    <property type="entry name" value="SF2_C_RecQ"/>
    <property type="match status" value="1"/>
</dbReference>
<evidence type="ECO:0000256" key="6">
    <source>
        <dbReference type="ARBA" id="ARBA00022840"/>
    </source>
</evidence>
<dbReference type="Pfam" id="PF09382">
    <property type="entry name" value="RQC"/>
    <property type="match status" value="1"/>
</dbReference>
<comment type="catalytic activity">
    <reaction evidence="10 11">
        <text>Couples ATP hydrolysis with the unwinding of duplex DNA by translocating in the 3'-5' direction.</text>
        <dbReference type="EC" id="5.6.2.4"/>
    </reaction>
</comment>
<organism evidence="14 15">
    <name type="scientific">Daedalea quercina L-15889</name>
    <dbReference type="NCBI Taxonomy" id="1314783"/>
    <lineage>
        <taxon>Eukaryota</taxon>
        <taxon>Fungi</taxon>
        <taxon>Dikarya</taxon>
        <taxon>Basidiomycota</taxon>
        <taxon>Agaricomycotina</taxon>
        <taxon>Agaricomycetes</taxon>
        <taxon>Polyporales</taxon>
        <taxon>Fomitopsis</taxon>
    </lineage>
</organism>
<feature type="domain" description="Helicase C-terminal" evidence="13">
    <location>
        <begin position="291"/>
        <end position="438"/>
    </location>
</feature>
<keyword evidence="15" id="KW-1185">Reference proteome</keyword>
<evidence type="ECO:0000256" key="11">
    <source>
        <dbReference type="RuleBase" id="RU364117"/>
    </source>
</evidence>
<dbReference type="OrthoDB" id="10261556at2759"/>
<dbReference type="SUPFAM" id="SSF46785">
    <property type="entry name" value="Winged helix' DNA-binding domain"/>
    <property type="match status" value="1"/>
</dbReference>
<dbReference type="EC" id="5.6.2.4" evidence="11"/>
<keyword evidence="5 11" id="KW-0347">Helicase</keyword>
<keyword evidence="9 11" id="KW-0539">Nucleus</keyword>
<dbReference type="GO" id="GO:0016887">
    <property type="term" value="F:ATP hydrolysis activity"/>
    <property type="evidence" value="ECO:0007669"/>
    <property type="project" value="RHEA"/>
</dbReference>
<accession>A0A165ND97</accession>
<keyword evidence="3 11" id="KW-0547">Nucleotide-binding</keyword>
<feature type="domain" description="Helicase ATP-binding" evidence="12">
    <location>
        <begin position="88"/>
        <end position="267"/>
    </location>
</feature>
<dbReference type="EMBL" id="KV429083">
    <property type="protein sequence ID" value="KZT66832.1"/>
    <property type="molecule type" value="Genomic_DNA"/>
</dbReference>
<sequence length="577" mass="65676">MVSVPSISRQPAELSSSSLFDSAIASSSTAESSSAALSRHIVQLAAVHSKTSQVPKDLTKTPFYPEVKRKLRSIFSLTTFRPNQLEAISTTLSGEDAVVLMQTGGGKSLCYQLPAVCDTGKTRGVTVVICPLLALMQDQVDALKHKGVDVAYFMSGQNTEESDQVTRRLRSKGNRPRIFYITPEKFKHSSIVLHLLNEIRDDRELARFVIDEAHLVIKWGRDFREAYKYVECLRTNFPGIPIMALTATATQHVKEDLIRILGIRGCKVFWQSMNRPNLNYEVRPKKSVEQAIVQFIRTYHPNETGIIYARSRRICEELAVKLRDSHGLKARHFHAGMHPRDKQDALDQWQSDQCKIIVATIAFGMGIDKPDVRYVIHHDLPNDLDGYYQETGRAGRDGKPADCILYYSFRDVTARRRQIRDNQDCDVSEREHQEQEIFRVANFCSNNVDCRRTQVLAYYNETFDPILCDNGCDNCRDPSGIEEEDVTDMTIKIIRLAEVLIEVGKQNVTSTQLLEVLWGKSNAVANRMNMQSHELFGSGRDMSRDRTERIAHRLEYMGIFRTVSRQNGEWSTAYLEV</sequence>
<evidence type="ECO:0000256" key="9">
    <source>
        <dbReference type="ARBA" id="ARBA00023242"/>
    </source>
</evidence>
<dbReference type="InterPro" id="IPR032284">
    <property type="entry name" value="RecQ_Zn-bd"/>
</dbReference>
<dbReference type="SMART" id="SM00490">
    <property type="entry name" value="HELICc"/>
    <property type="match status" value="1"/>
</dbReference>
<dbReference type="PANTHER" id="PTHR13710:SF153">
    <property type="entry name" value="RECQ-LIKE DNA HELICASE BLM"/>
    <property type="match status" value="1"/>
</dbReference>
<reference evidence="14 15" key="1">
    <citation type="journal article" date="2016" name="Mol. Biol. Evol.">
        <title>Comparative Genomics of Early-Diverging Mushroom-Forming Fungi Provides Insights into the Origins of Lignocellulose Decay Capabilities.</title>
        <authorList>
            <person name="Nagy L.G."/>
            <person name="Riley R."/>
            <person name="Tritt A."/>
            <person name="Adam C."/>
            <person name="Daum C."/>
            <person name="Floudas D."/>
            <person name="Sun H."/>
            <person name="Yadav J.S."/>
            <person name="Pangilinan J."/>
            <person name="Larsson K.H."/>
            <person name="Matsuura K."/>
            <person name="Barry K."/>
            <person name="Labutti K."/>
            <person name="Kuo R."/>
            <person name="Ohm R.A."/>
            <person name="Bhattacharya S.S."/>
            <person name="Shirouzu T."/>
            <person name="Yoshinaga Y."/>
            <person name="Martin F.M."/>
            <person name="Grigoriev I.V."/>
            <person name="Hibbett D.S."/>
        </authorList>
    </citation>
    <scope>NUCLEOTIDE SEQUENCE [LARGE SCALE GENOMIC DNA]</scope>
    <source>
        <strain evidence="14 15">L-15889</strain>
    </source>
</reference>
<evidence type="ECO:0000256" key="10">
    <source>
        <dbReference type="ARBA" id="ARBA00034617"/>
    </source>
</evidence>
<dbReference type="SMART" id="SM00487">
    <property type="entry name" value="DEXDc"/>
    <property type="match status" value="1"/>
</dbReference>
<dbReference type="Pfam" id="PF00271">
    <property type="entry name" value="Helicase_C"/>
    <property type="match status" value="1"/>
</dbReference>
<dbReference type="InterPro" id="IPR004589">
    <property type="entry name" value="DNA_helicase_ATP-dep_RecQ"/>
</dbReference>
<evidence type="ECO:0000256" key="4">
    <source>
        <dbReference type="ARBA" id="ARBA00022801"/>
    </source>
</evidence>
<dbReference type="InterPro" id="IPR036388">
    <property type="entry name" value="WH-like_DNA-bd_sf"/>
</dbReference>
<keyword evidence="6 11" id="KW-0067">ATP-binding</keyword>
<dbReference type="GO" id="GO:0005737">
    <property type="term" value="C:cytoplasm"/>
    <property type="evidence" value="ECO:0007669"/>
    <property type="project" value="TreeGrafter"/>
</dbReference>
<dbReference type="Pfam" id="PF00270">
    <property type="entry name" value="DEAD"/>
    <property type="match status" value="1"/>
</dbReference>
<comment type="similarity">
    <text evidence="2 11">Belongs to the helicase family. RecQ subfamily.</text>
</comment>
<dbReference type="GO" id="GO:0003677">
    <property type="term" value="F:DNA binding"/>
    <property type="evidence" value="ECO:0007669"/>
    <property type="project" value="UniProtKB-KW"/>
</dbReference>
<evidence type="ECO:0000256" key="7">
    <source>
        <dbReference type="ARBA" id="ARBA00023125"/>
    </source>
</evidence>
<protein>
    <recommendedName>
        <fullName evidence="11">ATP-dependent DNA helicase</fullName>
        <ecNumber evidence="11">5.6.2.4</ecNumber>
    </recommendedName>
</protein>
<dbReference type="InterPro" id="IPR014001">
    <property type="entry name" value="Helicase_ATP-bd"/>
</dbReference>
<dbReference type="Gene3D" id="1.10.10.10">
    <property type="entry name" value="Winged helix-like DNA-binding domain superfamily/Winged helix DNA-binding domain"/>
    <property type="match status" value="1"/>
</dbReference>
<dbReference type="InterPro" id="IPR011545">
    <property type="entry name" value="DEAD/DEAH_box_helicase_dom"/>
</dbReference>
<dbReference type="PANTHER" id="PTHR13710">
    <property type="entry name" value="DNA HELICASE RECQ FAMILY MEMBER"/>
    <property type="match status" value="1"/>
</dbReference>
<dbReference type="GO" id="GO:0043138">
    <property type="term" value="F:3'-5' DNA helicase activity"/>
    <property type="evidence" value="ECO:0007669"/>
    <property type="project" value="UniProtKB-EC"/>
</dbReference>
<proteinExistence type="inferred from homology"/>
<dbReference type="SUPFAM" id="SSF52540">
    <property type="entry name" value="P-loop containing nucleoside triphosphate hydrolases"/>
    <property type="match status" value="1"/>
</dbReference>
<comment type="catalytic activity">
    <reaction evidence="11">
        <text>ATP + H2O = ADP + phosphate + H(+)</text>
        <dbReference type="Rhea" id="RHEA:13065"/>
        <dbReference type="ChEBI" id="CHEBI:15377"/>
        <dbReference type="ChEBI" id="CHEBI:15378"/>
        <dbReference type="ChEBI" id="CHEBI:30616"/>
        <dbReference type="ChEBI" id="CHEBI:43474"/>
        <dbReference type="ChEBI" id="CHEBI:456216"/>
    </reaction>
</comment>
<evidence type="ECO:0000256" key="2">
    <source>
        <dbReference type="ARBA" id="ARBA00005446"/>
    </source>
</evidence>
<dbReference type="NCBIfam" id="TIGR00614">
    <property type="entry name" value="recQ_fam"/>
    <property type="match status" value="1"/>
</dbReference>
<evidence type="ECO:0000256" key="8">
    <source>
        <dbReference type="ARBA" id="ARBA00023235"/>
    </source>
</evidence>
<gene>
    <name evidence="14" type="ORF">DAEQUDRAFT_674288</name>
</gene>
<evidence type="ECO:0000259" key="13">
    <source>
        <dbReference type="PROSITE" id="PS51194"/>
    </source>
</evidence>
<dbReference type="FunFam" id="3.40.50.300:FF:000340">
    <property type="entry name" value="Bloom syndrome, RecQ helicase"/>
    <property type="match status" value="1"/>
</dbReference>
<keyword evidence="7" id="KW-0238">DNA-binding</keyword>
<name>A0A165ND97_9APHY</name>
<dbReference type="GO" id="GO:0005694">
    <property type="term" value="C:chromosome"/>
    <property type="evidence" value="ECO:0007669"/>
    <property type="project" value="TreeGrafter"/>
</dbReference>
<dbReference type="AlphaFoldDB" id="A0A165ND97"/>
<dbReference type="GO" id="GO:0005524">
    <property type="term" value="F:ATP binding"/>
    <property type="evidence" value="ECO:0007669"/>
    <property type="project" value="UniProtKB-KW"/>
</dbReference>
<dbReference type="InterPro" id="IPR001650">
    <property type="entry name" value="Helicase_C-like"/>
</dbReference>